<dbReference type="PROSITE" id="PS50048">
    <property type="entry name" value="ZN2_CY6_FUNGAL_2"/>
    <property type="match status" value="1"/>
</dbReference>
<dbReference type="SMART" id="SM00066">
    <property type="entry name" value="GAL4"/>
    <property type="match status" value="1"/>
</dbReference>
<dbReference type="Pfam" id="PF04082">
    <property type="entry name" value="Fungal_trans"/>
    <property type="match status" value="1"/>
</dbReference>
<gene>
    <name evidence="9" type="ORF">HMPREF1541_09428</name>
</gene>
<dbReference type="GO" id="GO:0008270">
    <property type="term" value="F:zinc ion binding"/>
    <property type="evidence" value="ECO:0007669"/>
    <property type="project" value="InterPro"/>
</dbReference>
<dbReference type="GO" id="GO:0005634">
    <property type="term" value="C:nucleus"/>
    <property type="evidence" value="ECO:0007669"/>
    <property type="project" value="TreeGrafter"/>
</dbReference>
<dbReference type="EMBL" id="KB822712">
    <property type="protein sequence ID" value="ETN45596.1"/>
    <property type="molecule type" value="Genomic_DNA"/>
</dbReference>
<dbReference type="RefSeq" id="XP_008712324.1">
    <property type="nucleotide sequence ID" value="XM_008714102.1"/>
</dbReference>
<dbReference type="InterPro" id="IPR051127">
    <property type="entry name" value="Fungal_SecMet_Regulators"/>
</dbReference>
<evidence type="ECO:0000313" key="10">
    <source>
        <dbReference type="Proteomes" id="UP000030752"/>
    </source>
</evidence>
<dbReference type="InParanoid" id="W2SA36"/>
<dbReference type="Proteomes" id="UP000030752">
    <property type="component" value="Unassembled WGS sequence"/>
</dbReference>
<dbReference type="GeneID" id="19976767"/>
<evidence type="ECO:0000256" key="1">
    <source>
        <dbReference type="ARBA" id="ARBA00022723"/>
    </source>
</evidence>
<keyword evidence="10" id="KW-1185">Reference proteome</keyword>
<organism evidence="9 10">
    <name type="scientific">Cyphellophora europaea (strain CBS 101466)</name>
    <name type="common">Phialophora europaea</name>
    <dbReference type="NCBI Taxonomy" id="1220924"/>
    <lineage>
        <taxon>Eukaryota</taxon>
        <taxon>Fungi</taxon>
        <taxon>Dikarya</taxon>
        <taxon>Ascomycota</taxon>
        <taxon>Pezizomycotina</taxon>
        <taxon>Eurotiomycetes</taxon>
        <taxon>Chaetothyriomycetidae</taxon>
        <taxon>Chaetothyriales</taxon>
        <taxon>Cyphellophoraceae</taxon>
        <taxon>Cyphellophora</taxon>
    </lineage>
</organism>
<keyword evidence="3" id="KW-0238">DNA-binding</keyword>
<dbReference type="OrthoDB" id="3364175at2759"/>
<dbReference type="PANTHER" id="PTHR47424:SF3">
    <property type="entry name" value="REGULATORY PROTEIN GAL4"/>
    <property type="match status" value="1"/>
</dbReference>
<keyword evidence="2" id="KW-0805">Transcription regulation</keyword>
<evidence type="ECO:0000313" key="9">
    <source>
        <dbReference type="EMBL" id="ETN45596.1"/>
    </source>
</evidence>
<keyword evidence="1" id="KW-0479">Metal-binding</keyword>
<evidence type="ECO:0000256" key="4">
    <source>
        <dbReference type="ARBA" id="ARBA00023163"/>
    </source>
</evidence>
<dbReference type="CDD" id="cd00067">
    <property type="entry name" value="GAL4"/>
    <property type="match status" value="1"/>
</dbReference>
<proteinExistence type="predicted"/>
<dbReference type="SMART" id="SM00906">
    <property type="entry name" value="Fungal_trans"/>
    <property type="match status" value="1"/>
</dbReference>
<dbReference type="GO" id="GO:0000981">
    <property type="term" value="F:DNA-binding transcription factor activity, RNA polymerase II-specific"/>
    <property type="evidence" value="ECO:0007669"/>
    <property type="project" value="InterPro"/>
</dbReference>
<accession>W2SA36</accession>
<evidence type="ECO:0000256" key="2">
    <source>
        <dbReference type="ARBA" id="ARBA00023015"/>
    </source>
</evidence>
<dbReference type="InterPro" id="IPR007219">
    <property type="entry name" value="XnlR_reg_dom"/>
</dbReference>
<keyword evidence="7" id="KW-0812">Transmembrane</keyword>
<dbReference type="GO" id="GO:0000435">
    <property type="term" value="P:positive regulation of transcription from RNA polymerase II promoter by galactose"/>
    <property type="evidence" value="ECO:0007669"/>
    <property type="project" value="TreeGrafter"/>
</dbReference>
<dbReference type="eggNOG" id="ENOG502S0D7">
    <property type="taxonomic scope" value="Eukaryota"/>
</dbReference>
<dbReference type="Gene3D" id="4.10.240.10">
    <property type="entry name" value="Zn(2)-C6 fungal-type DNA-binding domain"/>
    <property type="match status" value="1"/>
</dbReference>
<feature type="transmembrane region" description="Helical" evidence="7">
    <location>
        <begin position="551"/>
        <end position="572"/>
    </location>
</feature>
<dbReference type="SUPFAM" id="SSF57701">
    <property type="entry name" value="Zn2/Cys6 DNA-binding domain"/>
    <property type="match status" value="1"/>
</dbReference>
<evidence type="ECO:0000256" key="3">
    <source>
        <dbReference type="ARBA" id="ARBA00023125"/>
    </source>
</evidence>
<keyword evidence="7" id="KW-1133">Transmembrane helix</keyword>
<evidence type="ECO:0000256" key="6">
    <source>
        <dbReference type="SAM" id="MobiDB-lite"/>
    </source>
</evidence>
<dbReference type="GO" id="GO:0000978">
    <property type="term" value="F:RNA polymerase II cis-regulatory region sequence-specific DNA binding"/>
    <property type="evidence" value="ECO:0007669"/>
    <property type="project" value="TreeGrafter"/>
</dbReference>
<dbReference type="PANTHER" id="PTHR47424">
    <property type="entry name" value="REGULATORY PROTEIN GAL4"/>
    <property type="match status" value="1"/>
</dbReference>
<dbReference type="CDD" id="cd12148">
    <property type="entry name" value="fungal_TF_MHR"/>
    <property type="match status" value="1"/>
</dbReference>
<feature type="region of interest" description="Disordered" evidence="6">
    <location>
        <begin position="90"/>
        <end position="119"/>
    </location>
</feature>
<keyword evidence="7" id="KW-0472">Membrane</keyword>
<reference evidence="9 10" key="1">
    <citation type="submission" date="2013-03" db="EMBL/GenBank/DDBJ databases">
        <title>The Genome Sequence of Phialophora europaea CBS 101466.</title>
        <authorList>
            <consortium name="The Broad Institute Genomics Platform"/>
            <person name="Cuomo C."/>
            <person name="de Hoog S."/>
            <person name="Gorbushina A."/>
            <person name="Walker B."/>
            <person name="Young S.K."/>
            <person name="Zeng Q."/>
            <person name="Gargeya S."/>
            <person name="Fitzgerald M."/>
            <person name="Haas B."/>
            <person name="Abouelleil A."/>
            <person name="Allen A.W."/>
            <person name="Alvarado L."/>
            <person name="Arachchi H.M."/>
            <person name="Berlin A.M."/>
            <person name="Chapman S.B."/>
            <person name="Gainer-Dewar J."/>
            <person name="Goldberg J."/>
            <person name="Griggs A."/>
            <person name="Gujja S."/>
            <person name="Hansen M."/>
            <person name="Howarth C."/>
            <person name="Imamovic A."/>
            <person name="Ireland A."/>
            <person name="Larimer J."/>
            <person name="McCowan C."/>
            <person name="Murphy C."/>
            <person name="Pearson M."/>
            <person name="Poon T.W."/>
            <person name="Priest M."/>
            <person name="Roberts A."/>
            <person name="Saif S."/>
            <person name="Shea T."/>
            <person name="Sisk P."/>
            <person name="Sykes S."/>
            <person name="Wortman J."/>
            <person name="Nusbaum C."/>
            <person name="Birren B."/>
        </authorList>
    </citation>
    <scope>NUCLEOTIDE SEQUENCE [LARGE SCALE GENOMIC DNA]</scope>
    <source>
        <strain evidence="9 10">CBS 101466</strain>
    </source>
</reference>
<dbReference type="VEuPathDB" id="FungiDB:HMPREF1541_09428"/>
<dbReference type="HOGENOM" id="CLU_008511_0_2_1"/>
<dbReference type="GO" id="GO:0006351">
    <property type="term" value="P:DNA-templated transcription"/>
    <property type="evidence" value="ECO:0007669"/>
    <property type="project" value="InterPro"/>
</dbReference>
<dbReference type="STRING" id="1220924.W2SA36"/>
<evidence type="ECO:0000256" key="7">
    <source>
        <dbReference type="SAM" id="Phobius"/>
    </source>
</evidence>
<dbReference type="PROSITE" id="PS00463">
    <property type="entry name" value="ZN2_CY6_FUNGAL_1"/>
    <property type="match status" value="1"/>
</dbReference>
<dbReference type="AlphaFoldDB" id="W2SA36"/>
<dbReference type="InterPro" id="IPR001138">
    <property type="entry name" value="Zn2Cys6_DnaBD"/>
</dbReference>
<evidence type="ECO:0000259" key="8">
    <source>
        <dbReference type="PROSITE" id="PS50048"/>
    </source>
</evidence>
<keyword evidence="4" id="KW-0804">Transcription</keyword>
<protein>
    <recommendedName>
        <fullName evidence="8">Zn(2)-C6 fungal-type domain-containing protein</fullName>
    </recommendedName>
</protein>
<dbReference type="InterPro" id="IPR036864">
    <property type="entry name" value="Zn2-C6_fun-type_DNA-bd_sf"/>
</dbReference>
<keyword evidence="5" id="KW-0539">Nucleus</keyword>
<evidence type="ECO:0000256" key="5">
    <source>
        <dbReference type="ARBA" id="ARBA00023242"/>
    </source>
</evidence>
<dbReference type="Pfam" id="PF00172">
    <property type="entry name" value="Zn_clus"/>
    <property type="match status" value="1"/>
</dbReference>
<name>W2SA36_CYPE1</name>
<feature type="domain" description="Zn(2)-C6 fungal-type" evidence="8">
    <location>
        <begin position="23"/>
        <end position="53"/>
    </location>
</feature>
<sequence>MTEEDQHDDDSLHDKKRRRIALACNACRTRKSKCDGARPKCTSCTRLGFDCVYAHSATSANVIVGKEYLVGLEDRLVAVEELVKSLAQGANGQHQTSPYHGFGPAANPPVSQQHVSPGRGADADRAIVLAAEGETGYFGPSSNIALVRQVTKAVAERSWDGDTATQLNSLAFGPLDDGRPMPDTRPLDTRSNDQVPIDAFELPPFETLQARVYHYFQWTGILYPFIHPESFMATLATVRNSVSDVRRTWLGILNLMQALAHNIPVSNDVEGGELYYRRAQMLCDQQTLESINLEVVQYLLILGQYLQGSQQTMKAWTTHGVAIKAAMQLGLHSSEASKNLPQVDQEVRKRVWFICVLLDRNLSMTFGRPPAIPDHYVRLPPARPFSTLPDKAERDSVEFFNQTTTLNSIMWKIIERLYDGNLGCGEVVSLAETVSHALRIDQELVEWECSLPSDMTLVLPVHLANGVVPSRFQTILTLRRHSVHLLIYRPLLTRLLSWDGHRVPDASTSTLLSRASPNAAESTARSATECIEIVHTLLLSGDKAKRTLLGAWWYTLYYTFNAALTLLTIYLISNTPATQPYISGRLDLADIDQSIEKSISALGQVNPGSSITGKCELFLGRLLKSVRAINELTQETTAAGTSTNQPAPLQLGTGVLAPSGVATPAATAGDMNWENFLLDPGQLDDFVFGM</sequence>